<feature type="transmembrane region" description="Helical" evidence="1">
    <location>
        <begin position="77"/>
        <end position="99"/>
    </location>
</feature>
<accession>A0A7Y2E751</accession>
<dbReference type="AlphaFoldDB" id="A0A7Y2E751"/>
<dbReference type="PANTHER" id="PTHR37692">
    <property type="entry name" value="HYPOTHETICAL MEMBRANE SPANNING PROTEIN"/>
    <property type="match status" value="1"/>
</dbReference>
<proteinExistence type="predicted"/>
<sequence length="143" mass="16353">MGIHDLPTLNATLNGLATVWLILGFTSIKAKRIERHRKFMLLACVTSILFLVSYLIYHANTGANRFQTPGAWRTLYLGILLTHTILAAVVGPMVIITLFRALRNDLARHKKLARWTWPIWMYVSVTGVVIYFMLYHLDPRLSS</sequence>
<keyword evidence="1" id="KW-1133">Transmembrane helix</keyword>
<evidence type="ECO:0000256" key="1">
    <source>
        <dbReference type="SAM" id="Phobius"/>
    </source>
</evidence>
<evidence type="ECO:0000313" key="2">
    <source>
        <dbReference type="EMBL" id="NNF05607.1"/>
    </source>
</evidence>
<dbReference type="Proteomes" id="UP000547674">
    <property type="component" value="Unassembled WGS sequence"/>
</dbReference>
<keyword evidence="1" id="KW-0812">Transmembrane</keyword>
<evidence type="ECO:0000313" key="3">
    <source>
        <dbReference type="Proteomes" id="UP000547674"/>
    </source>
</evidence>
<keyword evidence="1" id="KW-0472">Membrane</keyword>
<protein>
    <submittedName>
        <fullName evidence="2">DUF420 domain-containing protein</fullName>
    </submittedName>
</protein>
<dbReference type="InterPro" id="IPR007352">
    <property type="entry name" value="DUF420"/>
</dbReference>
<dbReference type="Pfam" id="PF04238">
    <property type="entry name" value="DUF420"/>
    <property type="match status" value="1"/>
</dbReference>
<dbReference type="PANTHER" id="PTHR37692:SF1">
    <property type="entry name" value="DUF420 DOMAIN-CONTAINING PROTEIN"/>
    <property type="match status" value="1"/>
</dbReference>
<feature type="transmembrane region" description="Helical" evidence="1">
    <location>
        <begin position="6"/>
        <end position="27"/>
    </location>
</feature>
<gene>
    <name evidence="2" type="ORF">HKN21_02490</name>
</gene>
<reference evidence="2 3" key="1">
    <citation type="submission" date="2020-03" db="EMBL/GenBank/DDBJ databases">
        <title>Metabolic flexibility allows generalist bacteria to become dominant in a frequently disturbed ecosystem.</title>
        <authorList>
            <person name="Chen Y.-J."/>
            <person name="Leung P.M."/>
            <person name="Bay S.K."/>
            <person name="Hugenholtz P."/>
            <person name="Kessler A.J."/>
            <person name="Shelley G."/>
            <person name="Waite D.W."/>
            <person name="Cook P.L."/>
            <person name="Greening C."/>
        </authorList>
    </citation>
    <scope>NUCLEOTIDE SEQUENCE [LARGE SCALE GENOMIC DNA]</scope>
    <source>
        <strain evidence="2">SS_bin_28</strain>
    </source>
</reference>
<organism evidence="2 3">
    <name type="scientific">Eiseniibacteriota bacterium</name>
    <dbReference type="NCBI Taxonomy" id="2212470"/>
    <lineage>
        <taxon>Bacteria</taxon>
        <taxon>Candidatus Eiseniibacteriota</taxon>
    </lineage>
</organism>
<dbReference type="EMBL" id="JABDJR010000087">
    <property type="protein sequence ID" value="NNF05607.1"/>
    <property type="molecule type" value="Genomic_DNA"/>
</dbReference>
<name>A0A7Y2E751_UNCEI</name>
<feature type="transmembrane region" description="Helical" evidence="1">
    <location>
        <begin position="39"/>
        <end position="57"/>
    </location>
</feature>
<comment type="caution">
    <text evidence="2">The sequence shown here is derived from an EMBL/GenBank/DDBJ whole genome shotgun (WGS) entry which is preliminary data.</text>
</comment>
<feature type="transmembrane region" description="Helical" evidence="1">
    <location>
        <begin position="119"/>
        <end position="137"/>
    </location>
</feature>